<dbReference type="PROSITE" id="PS50157">
    <property type="entry name" value="ZINC_FINGER_C2H2_2"/>
    <property type="match status" value="1"/>
</dbReference>
<organism evidence="3 4">
    <name type="scientific">Xenoophorus captivus</name>
    <dbReference type="NCBI Taxonomy" id="1517983"/>
    <lineage>
        <taxon>Eukaryota</taxon>
        <taxon>Metazoa</taxon>
        <taxon>Chordata</taxon>
        <taxon>Craniata</taxon>
        <taxon>Vertebrata</taxon>
        <taxon>Euteleostomi</taxon>
        <taxon>Actinopterygii</taxon>
        <taxon>Neopterygii</taxon>
        <taxon>Teleostei</taxon>
        <taxon>Neoteleostei</taxon>
        <taxon>Acanthomorphata</taxon>
        <taxon>Ovalentaria</taxon>
        <taxon>Atherinomorphae</taxon>
        <taxon>Cyprinodontiformes</taxon>
        <taxon>Goodeidae</taxon>
        <taxon>Xenoophorus</taxon>
    </lineage>
</organism>
<keyword evidence="1" id="KW-0863">Zinc-finger</keyword>
<sequence length="119" mass="13636">MLFELQNEGRAASACCFPHRRDASQGTACSLQIQLKPGYIKNMVYIMVVFFFKCSTCNEQFMYKKNLTMHLMKVHGHPKPHAVSTDQRFHCFIGVSKPMAVISHLKPEYFGSGWNSMIE</sequence>
<keyword evidence="1" id="KW-0862">Zinc</keyword>
<accession>A0ABV0S063</accession>
<dbReference type="InterPro" id="IPR013087">
    <property type="entry name" value="Znf_C2H2_type"/>
</dbReference>
<dbReference type="Proteomes" id="UP001434883">
    <property type="component" value="Unassembled WGS sequence"/>
</dbReference>
<gene>
    <name evidence="3" type="ORF">XENOCAPTIV_023973</name>
</gene>
<dbReference type="Gene3D" id="3.30.160.60">
    <property type="entry name" value="Classic Zinc Finger"/>
    <property type="match status" value="1"/>
</dbReference>
<dbReference type="InterPro" id="IPR036236">
    <property type="entry name" value="Znf_C2H2_sf"/>
</dbReference>
<proteinExistence type="predicted"/>
<feature type="domain" description="C2H2-type" evidence="2">
    <location>
        <begin position="52"/>
        <end position="80"/>
    </location>
</feature>
<evidence type="ECO:0000313" key="3">
    <source>
        <dbReference type="EMBL" id="MEQ2213934.1"/>
    </source>
</evidence>
<dbReference type="EMBL" id="JAHRIN010064334">
    <property type="protein sequence ID" value="MEQ2213934.1"/>
    <property type="molecule type" value="Genomic_DNA"/>
</dbReference>
<evidence type="ECO:0000256" key="1">
    <source>
        <dbReference type="PROSITE-ProRule" id="PRU00042"/>
    </source>
</evidence>
<dbReference type="PROSITE" id="PS00028">
    <property type="entry name" value="ZINC_FINGER_C2H2_1"/>
    <property type="match status" value="1"/>
</dbReference>
<name>A0ABV0S063_9TELE</name>
<dbReference type="SUPFAM" id="SSF57667">
    <property type="entry name" value="beta-beta-alpha zinc fingers"/>
    <property type="match status" value="1"/>
</dbReference>
<keyword evidence="1" id="KW-0479">Metal-binding</keyword>
<protein>
    <recommendedName>
        <fullName evidence="2">C2H2-type domain-containing protein</fullName>
    </recommendedName>
</protein>
<keyword evidence="4" id="KW-1185">Reference proteome</keyword>
<reference evidence="3 4" key="1">
    <citation type="submission" date="2021-06" db="EMBL/GenBank/DDBJ databases">
        <authorList>
            <person name="Palmer J.M."/>
        </authorList>
    </citation>
    <scope>NUCLEOTIDE SEQUENCE [LARGE SCALE GENOMIC DNA]</scope>
    <source>
        <strain evidence="3 4">XC_2019</strain>
        <tissue evidence="3">Muscle</tissue>
    </source>
</reference>
<evidence type="ECO:0000259" key="2">
    <source>
        <dbReference type="PROSITE" id="PS50157"/>
    </source>
</evidence>
<evidence type="ECO:0000313" key="4">
    <source>
        <dbReference type="Proteomes" id="UP001434883"/>
    </source>
</evidence>
<comment type="caution">
    <text evidence="3">The sequence shown here is derived from an EMBL/GenBank/DDBJ whole genome shotgun (WGS) entry which is preliminary data.</text>
</comment>